<keyword evidence="2" id="KW-1185">Reference proteome</keyword>
<organism evidence="1 2">
    <name type="scientific">Calderihabitans maritimus</name>
    <dbReference type="NCBI Taxonomy" id="1246530"/>
    <lineage>
        <taxon>Bacteria</taxon>
        <taxon>Bacillati</taxon>
        <taxon>Bacillota</taxon>
        <taxon>Clostridia</taxon>
        <taxon>Neomoorellales</taxon>
        <taxon>Calderihabitantaceae</taxon>
        <taxon>Calderihabitans</taxon>
    </lineage>
</organism>
<sequence>MTPLKAKVIMVVNLRNALYQINRILLADYIKLVIIALL</sequence>
<evidence type="ECO:0000313" key="2">
    <source>
        <dbReference type="Proteomes" id="UP000197032"/>
    </source>
</evidence>
<reference evidence="2" key="1">
    <citation type="journal article" date="2017" name="Appl. Environ. Microbiol.">
        <title>Genomic analysis of Calderihabitans maritimus KKC1, a thermophilic hydrogenogenic carboxydotrophic bacterium isolated from marine sediment.</title>
        <authorList>
            <person name="Omae K."/>
            <person name="Yoneda Y."/>
            <person name="Fukuyama Y."/>
            <person name="Yoshida T."/>
            <person name="Sako Y."/>
        </authorList>
    </citation>
    <scope>NUCLEOTIDE SEQUENCE [LARGE SCALE GENOMIC DNA]</scope>
    <source>
        <strain evidence="2">KKC1</strain>
    </source>
</reference>
<dbReference type="Proteomes" id="UP000197032">
    <property type="component" value="Unassembled WGS sequence"/>
</dbReference>
<proteinExistence type="predicted"/>
<gene>
    <name evidence="1" type="ORF">KKC1_08670</name>
</gene>
<accession>A0A1Z5HQ99</accession>
<name>A0A1Z5HQ99_9FIRM</name>
<evidence type="ECO:0000313" key="1">
    <source>
        <dbReference type="EMBL" id="GAW91706.1"/>
    </source>
</evidence>
<dbReference type="EMBL" id="BDGJ01000030">
    <property type="protein sequence ID" value="GAW91706.1"/>
    <property type="molecule type" value="Genomic_DNA"/>
</dbReference>
<dbReference type="AlphaFoldDB" id="A0A1Z5HQ99"/>
<protein>
    <submittedName>
        <fullName evidence="1">Uncharacterized protein</fullName>
    </submittedName>
</protein>
<comment type="caution">
    <text evidence="1">The sequence shown here is derived from an EMBL/GenBank/DDBJ whole genome shotgun (WGS) entry which is preliminary data.</text>
</comment>